<feature type="chain" id="PRO_5013560335" evidence="1">
    <location>
        <begin position="23"/>
        <end position="104"/>
    </location>
</feature>
<evidence type="ECO:0000313" key="2">
    <source>
        <dbReference type="EMBL" id="PIK42982.1"/>
    </source>
</evidence>
<evidence type="ECO:0000313" key="3">
    <source>
        <dbReference type="Proteomes" id="UP000230750"/>
    </source>
</evidence>
<gene>
    <name evidence="2" type="ORF">BSL78_20163</name>
</gene>
<reference evidence="2 3" key="1">
    <citation type="journal article" date="2017" name="PLoS Biol.">
        <title>The sea cucumber genome provides insights into morphological evolution and visceral regeneration.</title>
        <authorList>
            <person name="Zhang X."/>
            <person name="Sun L."/>
            <person name="Yuan J."/>
            <person name="Sun Y."/>
            <person name="Gao Y."/>
            <person name="Zhang L."/>
            <person name="Li S."/>
            <person name="Dai H."/>
            <person name="Hamel J.F."/>
            <person name="Liu C."/>
            <person name="Yu Y."/>
            <person name="Liu S."/>
            <person name="Lin W."/>
            <person name="Guo K."/>
            <person name="Jin S."/>
            <person name="Xu P."/>
            <person name="Storey K.B."/>
            <person name="Huan P."/>
            <person name="Zhang T."/>
            <person name="Zhou Y."/>
            <person name="Zhang J."/>
            <person name="Lin C."/>
            <person name="Li X."/>
            <person name="Xing L."/>
            <person name="Huo D."/>
            <person name="Sun M."/>
            <person name="Wang L."/>
            <person name="Mercier A."/>
            <person name="Li F."/>
            <person name="Yang H."/>
            <person name="Xiang J."/>
        </authorList>
    </citation>
    <scope>NUCLEOTIDE SEQUENCE [LARGE SCALE GENOMIC DNA]</scope>
    <source>
        <strain evidence="2">Shaxun</strain>
        <tissue evidence="2">Muscle</tissue>
    </source>
</reference>
<keyword evidence="3" id="KW-1185">Reference proteome</keyword>
<dbReference type="AlphaFoldDB" id="A0A2G8K4R5"/>
<accession>A0A2G8K4R5</accession>
<sequence length="104" mass="11551">MGKIIQNASLMLIALAVFCANAENCFTNENATCASASTFILEDRPCHVCECDESGTGYQCCVTIDVPKVRYPHRCNLVLDEDKCEYKRKPYPACYARACEIITA</sequence>
<dbReference type="Proteomes" id="UP000230750">
    <property type="component" value="Unassembled WGS sequence"/>
</dbReference>
<keyword evidence="1" id="KW-0732">Signal</keyword>
<name>A0A2G8K4R5_STIJA</name>
<protein>
    <submittedName>
        <fullName evidence="2">Uncharacterized protein</fullName>
    </submittedName>
</protein>
<comment type="caution">
    <text evidence="2">The sequence shown here is derived from an EMBL/GenBank/DDBJ whole genome shotgun (WGS) entry which is preliminary data.</text>
</comment>
<dbReference type="EMBL" id="MRZV01000886">
    <property type="protein sequence ID" value="PIK42982.1"/>
    <property type="molecule type" value="Genomic_DNA"/>
</dbReference>
<organism evidence="2 3">
    <name type="scientific">Stichopus japonicus</name>
    <name type="common">Sea cucumber</name>
    <dbReference type="NCBI Taxonomy" id="307972"/>
    <lineage>
        <taxon>Eukaryota</taxon>
        <taxon>Metazoa</taxon>
        <taxon>Echinodermata</taxon>
        <taxon>Eleutherozoa</taxon>
        <taxon>Echinozoa</taxon>
        <taxon>Holothuroidea</taxon>
        <taxon>Aspidochirotacea</taxon>
        <taxon>Aspidochirotida</taxon>
        <taxon>Stichopodidae</taxon>
        <taxon>Apostichopus</taxon>
    </lineage>
</organism>
<evidence type="ECO:0000256" key="1">
    <source>
        <dbReference type="SAM" id="SignalP"/>
    </source>
</evidence>
<feature type="signal peptide" evidence="1">
    <location>
        <begin position="1"/>
        <end position="22"/>
    </location>
</feature>
<proteinExistence type="predicted"/>
<dbReference type="OrthoDB" id="10374793at2759"/>